<dbReference type="InterPro" id="IPR029526">
    <property type="entry name" value="PGBD"/>
</dbReference>
<dbReference type="Pfam" id="PF13843">
    <property type="entry name" value="DDE_Tnp_1_7"/>
    <property type="match status" value="1"/>
</dbReference>
<proteinExistence type="predicted"/>
<feature type="domain" description="PiggyBac transposable element-derived protein" evidence="2">
    <location>
        <begin position="107"/>
        <end position="347"/>
    </location>
</feature>
<dbReference type="PANTHER" id="PTHR47272">
    <property type="entry name" value="DDE_TNP_1_7 DOMAIN-CONTAINING PROTEIN"/>
    <property type="match status" value="1"/>
</dbReference>
<accession>A0A922M383</accession>
<evidence type="ECO:0000313" key="3">
    <source>
        <dbReference type="EMBL" id="KAH9629154.1"/>
    </source>
</evidence>
<evidence type="ECO:0000256" key="1">
    <source>
        <dbReference type="SAM" id="MobiDB-lite"/>
    </source>
</evidence>
<feature type="non-terminal residue" evidence="3">
    <location>
        <position position="1"/>
    </location>
</feature>
<feature type="region of interest" description="Disordered" evidence="1">
    <location>
        <begin position="72"/>
        <end position="97"/>
    </location>
</feature>
<gene>
    <name evidence="3" type="ORF">HF086_011777</name>
</gene>
<reference evidence="3" key="1">
    <citation type="journal article" date="2021" name="G3 (Bethesda)">
        <title>Genome and transcriptome analysis of the beet armyworm Spodoptera exigua reveals targets for pest control. .</title>
        <authorList>
            <person name="Simon S."/>
            <person name="Breeschoten T."/>
            <person name="Jansen H.J."/>
            <person name="Dirks R.P."/>
            <person name="Schranz M.E."/>
            <person name="Ros V.I.D."/>
        </authorList>
    </citation>
    <scope>NUCLEOTIDE SEQUENCE</scope>
    <source>
        <strain evidence="3">TB_SE_WUR_2020</strain>
    </source>
</reference>
<dbReference type="Proteomes" id="UP000814243">
    <property type="component" value="Unassembled WGS sequence"/>
</dbReference>
<name>A0A922M383_SPOEX</name>
<sequence>MGSHTLRDREIDDLLHQYDSEDRLEDDDDSVIDPDFQPLLEGLEVFSDFEGDTAVDIDAIVEEFECSEPVAGPSSLDLGQKESHSNKATTNKKGKKRQLQWKTKNLVLNDQQLRFKLKLFKIRPIVEALNRTFSTVPLETYLCVDEQICSTKARSNLKRYNPKKPHKCGYKIYVLSGVSGFAYKIEPETGAENVVLPDEPDLGASSNVVVRMARGIPRHQNYQLYFDNYFTSLPLLEYLAKEGILSLETVRRNRIPDCKLPADKEVMKKERGFSVEYVANMDGIDVSNVIWKDNKIVTLASSFAGELPKAQVRRYDKANKKYINIYRPHVVGEYNRHMGGVDLIDSIMG</sequence>
<evidence type="ECO:0000259" key="2">
    <source>
        <dbReference type="Pfam" id="PF13843"/>
    </source>
</evidence>
<comment type="caution">
    <text evidence="3">The sequence shown here is derived from an EMBL/GenBank/DDBJ whole genome shotgun (WGS) entry which is preliminary data.</text>
</comment>
<dbReference type="EMBL" id="JACEFF010000876">
    <property type="protein sequence ID" value="KAH9629154.1"/>
    <property type="molecule type" value="Genomic_DNA"/>
</dbReference>
<evidence type="ECO:0000313" key="4">
    <source>
        <dbReference type="Proteomes" id="UP000814243"/>
    </source>
</evidence>
<dbReference type="AlphaFoldDB" id="A0A922M383"/>
<organism evidence="3 4">
    <name type="scientific">Spodoptera exigua</name>
    <name type="common">Beet armyworm</name>
    <name type="synonym">Noctua fulgens</name>
    <dbReference type="NCBI Taxonomy" id="7107"/>
    <lineage>
        <taxon>Eukaryota</taxon>
        <taxon>Metazoa</taxon>
        <taxon>Ecdysozoa</taxon>
        <taxon>Arthropoda</taxon>
        <taxon>Hexapoda</taxon>
        <taxon>Insecta</taxon>
        <taxon>Pterygota</taxon>
        <taxon>Neoptera</taxon>
        <taxon>Endopterygota</taxon>
        <taxon>Lepidoptera</taxon>
        <taxon>Glossata</taxon>
        <taxon>Ditrysia</taxon>
        <taxon>Noctuoidea</taxon>
        <taxon>Noctuidae</taxon>
        <taxon>Amphipyrinae</taxon>
        <taxon>Spodoptera</taxon>
    </lineage>
</organism>
<protein>
    <recommendedName>
        <fullName evidence="2">PiggyBac transposable element-derived protein domain-containing protein</fullName>
    </recommendedName>
</protein>